<keyword evidence="3" id="KW-0732">Signal</keyword>
<dbReference type="InterPro" id="IPR036937">
    <property type="entry name" value="Adhesion_dom_fimbrial_sf"/>
</dbReference>
<dbReference type="InterPro" id="IPR008966">
    <property type="entry name" value="Adhesion_dom_sf"/>
</dbReference>
<comment type="similarity">
    <text evidence="2">Belongs to the fimbrial protein family.</text>
</comment>
<protein>
    <submittedName>
        <fullName evidence="7">S-fimbrial protein subunit SfaG</fullName>
    </submittedName>
</protein>
<dbReference type="AlphaFoldDB" id="A0A447QJA2"/>
<proteinExistence type="inferred from homology"/>
<dbReference type="Gene3D" id="2.60.40.1090">
    <property type="entry name" value="Fimbrial-type adhesion domain"/>
    <property type="match status" value="1"/>
</dbReference>
<dbReference type="Gene3D" id="2.60.40.3310">
    <property type="match status" value="1"/>
</dbReference>
<evidence type="ECO:0000256" key="1">
    <source>
        <dbReference type="ARBA" id="ARBA00004561"/>
    </source>
</evidence>
<dbReference type="Pfam" id="PF00419">
    <property type="entry name" value="Fimbrial"/>
    <property type="match status" value="1"/>
</dbReference>
<dbReference type="Pfam" id="PF22003">
    <property type="entry name" value="MrkDrd"/>
    <property type="match status" value="1"/>
</dbReference>
<name>A0A447QJA2_SERRU</name>
<reference evidence="7 8" key="1">
    <citation type="submission" date="2018-12" db="EMBL/GenBank/DDBJ databases">
        <authorList>
            <consortium name="Pathogen Informatics"/>
        </authorList>
    </citation>
    <scope>NUCLEOTIDE SEQUENCE [LARGE SCALE GENOMIC DNA]</scope>
    <source>
        <strain evidence="7 8">NCTC9419</strain>
    </source>
</reference>
<evidence type="ECO:0000256" key="2">
    <source>
        <dbReference type="ARBA" id="ARBA00006671"/>
    </source>
</evidence>
<dbReference type="InterPro" id="IPR000259">
    <property type="entry name" value="Adhesion_dom_fimbrial"/>
</dbReference>
<dbReference type="GO" id="GO:0009289">
    <property type="term" value="C:pilus"/>
    <property type="evidence" value="ECO:0007669"/>
    <property type="project" value="UniProtKB-SubCell"/>
</dbReference>
<feature type="domain" description="Fimbrial-type adhesion" evidence="5">
    <location>
        <begin position="190"/>
        <end position="326"/>
    </location>
</feature>
<comment type="subcellular location">
    <subcellularLocation>
        <location evidence="1">Fimbrium</location>
    </subcellularLocation>
</comment>
<dbReference type="PANTHER" id="PTHR33420:SF3">
    <property type="entry name" value="FIMBRIAL SUBUNIT ELFA"/>
    <property type="match status" value="1"/>
</dbReference>
<feature type="domain" description="MrkD-like receptor binding" evidence="6">
    <location>
        <begin position="35"/>
        <end position="166"/>
    </location>
</feature>
<dbReference type="EMBL" id="LR134155">
    <property type="protein sequence ID" value="VEA70059.1"/>
    <property type="molecule type" value="Genomic_DNA"/>
</dbReference>
<dbReference type="Proteomes" id="UP000271603">
    <property type="component" value="Chromosome"/>
</dbReference>
<evidence type="ECO:0000313" key="8">
    <source>
        <dbReference type="Proteomes" id="UP000271603"/>
    </source>
</evidence>
<dbReference type="SUPFAM" id="SSF49401">
    <property type="entry name" value="Bacterial adhesins"/>
    <property type="match status" value="1"/>
</dbReference>
<dbReference type="GO" id="GO:0043709">
    <property type="term" value="P:cell adhesion involved in single-species biofilm formation"/>
    <property type="evidence" value="ECO:0007669"/>
    <property type="project" value="TreeGrafter"/>
</dbReference>
<gene>
    <name evidence="7" type="primary">sfaG</name>
    <name evidence="7" type="ORF">NCTC9419_01551</name>
</gene>
<dbReference type="InterPro" id="IPR050263">
    <property type="entry name" value="Bact_Fimbrial_Adh_Pro"/>
</dbReference>
<evidence type="ECO:0000313" key="7">
    <source>
        <dbReference type="EMBL" id="VEA70059.1"/>
    </source>
</evidence>
<evidence type="ECO:0000259" key="6">
    <source>
        <dbReference type="Pfam" id="PF22003"/>
    </source>
</evidence>
<dbReference type="InterPro" id="IPR054160">
    <property type="entry name" value="MrkD_recept-bd"/>
</dbReference>
<evidence type="ECO:0000256" key="3">
    <source>
        <dbReference type="ARBA" id="ARBA00022729"/>
    </source>
</evidence>
<evidence type="ECO:0000256" key="4">
    <source>
        <dbReference type="ARBA" id="ARBA00023263"/>
    </source>
</evidence>
<keyword evidence="4" id="KW-0281">Fimbrium</keyword>
<evidence type="ECO:0000259" key="5">
    <source>
        <dbReference type="Pfam" id="PF00419"/>
    </source>
</evidence>
<organism evidence="7 8">
    <name type="scientific">Serratia rubidaea</name>
    <name type="common">Serratia marinorubra</name>
    <dbReference type="NCBI Taxonomy" id="61652"/>
    <lineage>
        <taxon>Bacteria</taxon>
        <taxon>Pseudomonadati</taxon>
        <taxon>Pseudomonadota</taxon>
        <taxon>Gammaproteobacteria</taxon>
        <taxon>Enterobacterales</taxon>
        <taxon>Yersiniaceae</taxon>
        <taxon>Serratia</taxon>
    </lineage>
</organism>
<sequence length="326" mass="34960">MIKRMVSIFIFGVFLAPLHVMADCIWYTGSLGTMNVNVGTLNNLSEERVGAVIFSRTNSLDSLGSHFGVRCGAYTRFNIYGSMSGSPESGYSGVYQTNIPGLGIRISMWSSNSYYETPMTPTVAPFTWDINYNTHQDLDFNYGSGFIQVRVELIKTAEFVESGDLNYQVNNILVAEQLPVQNLNVTGRIVGGCSVSSSAINVPLGVVPSRNFTGVGDIAQPTDFNISLRCSADTRVSVRFDGTADSSGAAGVIALDPPSSGSAAEGVGIQLIYNDLPVRLGSDLYVLTPSSNGDVDVPFTAQYYQTRESVNGGPADGTVTFTMSYD</sequence>
<dbReference type="PANTHER" id="PTHR33420">
    <property type="entry name" value="FIMBRIAL SUBUNIT ELFA-RELATED"/>
    <property type="match status" value="1"/>
</dbReference>
<accession>A0A447QJA2</accession>